<evidence type="ECO:0000313" key="11">
    <source>
        <dbReference type="EMBL" id="TGM09953.1"/>
    </source>
</evidence>
<gene>
    <name evidence="11" type="primary">rfbA</name>
    <name evidence="11" type="ORF">EHQ90_19815</name>
</gene>
<dbReference type="InterPro" id="IPR029044">
    <property type="entry name" value="Nucleotide-diphossugar_trans"/>
</dbReference>
<evidence type="ECO:0000259" key="10">
    <source>
        <dbReference type="Pfam" id="PF00483"/>
    </source>
</evidence>
<evidence type="ECO:0000256" key="9">
    <source>
        <dbReference type="RuleBase" id="RU003706"/>
    </source>
</evidence>
<dbReference type="Gene3D" id="3.90.550.10">
    <property type="entry name" value="Spore Coat Polysaccharide Biosynthesis Protein SpsA, Chain A"/>
    <property type="match status" value="1"/>
</dbReference>
<protein>
    <recommendedName>
        <fullName evidence="3 9">Glucose-1-phosphate thymidylyltransferase</fullName>
        <ecNumber evidence="3 9">2.7.7.24</ecNumber>
    </recommendedName>
</protein>
<dbReference type="InterPro" id="IPR005835">
    <property type="entry name" value="NTP_transferase_dom"/>
</dbReference>
<organism evidence="11 12">
    <name type="scientific">Leptospira stimsonii</name>
    <dbReference type="NCBI Taxonomy" id="2202203"/>
    <lineage>
        <taxon>Bacteria</taxon>
        <taxon>Pseudomonadati</taxon>
        <taxon>Spirochaetota</taxon>
        <taxon>Spirochaetia</taxon>
        <taxon>Leptospirales</taxon>
        <taxon>Leptospiraceae</taxon>
        <taxon>Leptospira</taxon>
    </lineage>
</organism>
<evidence type="ECO:0000256" key="4">
    <source>
        <dbReference type="ARBA" id="ARBA00022679"/>
    </source>
</evidence>
<dbReference type="GO" id="GO:0008879">
    <property type="term" value="F:glucose-1-phosphate thymidylyltransferase activity"/>
    <property type="evidence" value="ECO:0007669"/>
    <property type="project" value="UniProtKB-EC"/>
</dbReference>
<feature type="domain" description="Nucleotidyl transferase" evidence="10">
    <location>
        <begin position="5"/>
        <end position="241"/>
    </location>
</feature>
<dbReference type="PANTHER" id="PTHR43532">
    <property type="entry name" value="GLUCOSE-1-PHOSPHATE THYMIDYLYLTRANSFERASE"/>
    <property type="match status" value="1"/>
</dbReference>
<dbReference type="NCBIfam" id="TIGR01207">
    <property type="entry name" value="rmlA"/>
    <property type="match status" value="1"/>
</dbReference>
<keyword evidence="5 9" id="KW-0548">Nucleotidyltransferase</keyword>
<dbReference type="Proteomes" id="UP000297422">
    <property type="component" value="Unassembled WGS sequence"/>
</dbReference>
<keyword evidence="4 9" id="KW-0808">Transferase</keyword>
<dbReference type="RefSeq" id="WP_135686364.1">
    <property type="nucleotide sequence ID" value="NZ_RQEQ01000059.1"/>
</dbReference>
<dbReference type="InterPro" id="IPR005907">
    <property type="entry name" value="G1P_thy_trans_s"/>
</dbReference>
<comment type="cofactor">
    <cofactor evidence="1">
        <name>Mg(2+)</name>
        <dbReference type="ChEBI" id="CHEBI:18420"/>
    </cofactor>
</comment>
<sequence length="294" mass="32963">MKSRKGIILAGGSGTRLYPVTHVISKQLLPVYDKPMIYYPLTTLMLAGIREILIISTPQATPMYRELLGDGNRWGLDIEYSVQPDPGGLAQAYLIGEKFVNGHPSVLILGDNIYFGHELSDLLGEASQKEHGSTVFAYPVHDPERYGVVEFDSDRRAISIEEKPQKPKSSYAVTGLYFYDDQVVEIAKSIQPSPRGELEITDVNRVYLQRGSLDVQVMGRGYAWLDTGTHESLLEASVFIETIEKRQGLKVACPEEIAFRKGFINASQLEELIAPLKKNAYGQYLIKILNEKFY</sequence>
<evidence type="ECO:0000256" key="7">
    <source>
        <dbReference type="ARBA" id="ARBA00022842"/>
    </source>
</evidence>
<comment type="catalytic activity">
    <reaction evidence="8 9">
        <text>dTTP + alpha-D-glucose 1-phosphate + H(+) = dTDP-alpha-D-glucose + diphosphate</text>
        <dbReference type="Rhea" id="RHEA:15225"/>
        <dbReference type="ChEBI" id="CHEBI:15378"/>
        <dbReference type="ChEBI" id="CHEBI:33019"/>
        <dbReference type="ChEBI" id="CHEBI:37568"/>
        <dbReference type="ChEBI" id="CHEBI:57477"/>
        <dbReference type="ChEBI" id="CHEBI:58601"/>
        <dbReference type="EC" id="2.7.7.24"/>
    </reaction>
</comment>
<comment type="caution">
    <text evidence="11">The sequence shown here is derived from an EMBL/GenBank/DDBJ whole genome shotgun (WGS) entry which is preliminary data.</text>
</comment>
<evidence type="ECO:0000256" key="8">
    <source>
        <dbReference type="ARBA" id="ARBA00049336"/>
    </source>
</evidence>
<name>A0ABY2MVU1_9LEPT</name>
<dbReference type="EC" id="2.7.7.24" evidence="3 9"/>
<keyword evidence="12" id="KW-1185">Reference proteome</keyword>
<dbReference type="SUPFAM" id="SSF53448">
    <property type="entry name" value="Nucleotide-diphospho-sugar transferases"/>
    <property type="match status" value="1"/>
</dbReference>
<reference evidence="12" key="1">
    <citation type="journal article" date="2019" name="PLoS Negl. Trop. Dis.">
        <title>Revisiting the worldwide diversity of Leptospira species in the environment.</title>
        <authorList>
            <person name="Vincent A.T."/>
            <person name="Schiettekatte O."/>
            <person name="Bourhy P."/>
            <person name="Veyrier F.J."/>
            <person name="Picardeau M."/>
        </authorList>
    </citation>
    <scope>NUCLEOTIDE SEQUENCE [LARGE SCALE GENOMIC DNA]</scope>
    <source>
        <strain evidence="12">201702407</strain>
    </source>
</reference>
<proteinExistence type="inferred from homology"/>
<keyword evidence="6 9" id="KW-0479">Metal-binding</keyword>
<evidence type="ECO:0000313" key="12">
    <source>
        <dbReference type="Proteomes" id="UP000297422"/>
    </source>
</evidence>
<comment type="similarity">
    <text evidence="2 9">Belongs to the glucose-1-phosphate thymidylyltransferase family.</text>
</comment>
<evidence type="ECO:0000256" key="2">
    <source>
        <dbReference type="ARBA" id="ARBA00010480"/>
    </source>
</evidence>
<dbReference type="EMBL" id="RQGT01000122">
    <property type="protein sequence ID" value="TGM09953.1"/>
    <property type="molecule type" value="Genomic_DNA"/>
</dbReference>
<evidence type="ECO:0000256" key="1">
    <source>
        <dbReference type="ARBA" id="ARBA00001946"/>
    </source>
</evidence>
<dbReference type="CDD" id="cd02538">
    <property type="entry name" value="G1P_TT_short"/>
    <property type="match status" value="1"/>
</dbReference>
<dbReference type="Pfam" id="PF00483">
    <property type="entry name" value="NTP_transferase"/>
    <property type="match status" value="1"/>
</dbReference>
<accession>A0ABY2MVU1</accession>
<comment type="function">
    <text evidence="9">Catalyzes the formation of dTDP-glucose, from dTTP and glucose 1-phosphate, as well as its pyrophosphorolysis.</text>
</comment>
<evidence type="ECO:0000256" key="6">
    <source>
        <dbReference type="ARBA" id="ARBA00022723"/>
    </source>
</evidence>
<dbReference type="PANTHER" id="PTHR43532:SF1">
    <property type="entry name" value="GLUCOSE-1-PHOSPHATE THYMIDYLYLTRANSFERASE 1"/>
    <property type="match status" value="1"/>
</dbReference>
<evidence type="ECO:0000256" key="5">
    <source>
        <dbReference type="ARBA" id="ARBA00022695"/>
    </source>
</evidence>
<keyword evidence="7 9" id="KW-0460">Magnesium</keyword>
<evidence type="ECO:0000256" key="3">
    <source>
        <dbReference type="ARBA" id="ARBA00012461"/>
    </source>
</evidence>